<organism evidence="1 2">
    <name type="scientific">Carpinus fangiana</name>
    <dbReference type="NCBI Taxonomy" id="176857"/>
    <lineage>
        <taxon>Eukaryota</taxon>
        <taxon>Viridiplantae</taxon>
        <taxon>Streptophyta</taxon>
        <taxon>Embryophyta</taxon>
        <taxon>Tracheophyta</taxon>
        <taxon>Spermatophyta</taxon>
        <taxon>Magnoliopsida</taxon>
        <taxon>eudicotyledons</taxon>
        <taxon>Gunneridae</taxon>
        <taxon>Pentapetalae</taxon>
        <taxon>rosids</taxon>
        <taxon>fabids</taxon>
        <taxon>Fagales</taxon>
        <taxon>Betulaceae</taxon>
        <taxon>Carpinus</taxon>
    </lineage>
</organism>
<evidence type="ECO:0000313" key="1">
    <source>
        <dbReference type="EMBL" id="KAB8343171.1"/>
    </source>
</evidence>
<reference evidence="1 2" key="1">
    <citation type="submission" date="2019-06" db="EMBL/GenBank/DDBJ databases">
        <title>A chromosomal-level reference genome of Carpinus fangiana (Coryloideae, Betulaceae).</title>
        <authorList>
            <person name="Yang X."/>
            <person name="Wang Z."/>
            <person name="Zhang L."/>
            <person name="Hao G."/>
            <person name="Liu J."/>
            <person name="Yang Y."/>
        </authorList>
    </citation>
    <scope>NUCLEOTIDE SEQUENCE [LARGE SCALE GENOMIC DNA]</scope>
    <source>
        <strain evidence="1">Cfa_2016G</strain>
        <tissue evidence="1">Leaf</tissue>
    </source>
</reference>
<name>A0A5N6KTR1_9ROSI</name>
<proteinExistence type="predicted"/>
<accession>A0A5N6KTR1</accession>
<keyword evidence="2" id="KW-1185">Reference proteome</keyword>
<dbReference type="EMBL" id="VIBQ01000012">
    <property type="protein sequence ID" value="KAB8343171.1"/>
    <property type="molecule type" value="Genomic_DNA"/>
</dbReference>
<protein>
    <submittedName>
        <fullName evidence="1">Uncharacterized protein</fullName>
    </submittedName>
</protein>
<dbReference type="Proteomes" id="UP000327013">
    <property type="component" value="Unassembled WGS sequence"/>
</dbReference>
<sequence length="316" mass="34658">MPVLLTANYTCHTVPPYWSFQKKSRDKQQATDALPSRNDHENREVICSFSPTEATEAPSFRDPSLPACASHPGSCGADASRSDLGPVACHILQVLGEVGKGAFEDLAVQRSAHDWLEIDKVLVRLVRGAQDVVGGLFDRTHKFCDFVGVFRDETLVRNVQDAAEAWRYTVRLDIPVNEECKLTAAAEFSKLVNAEHLNIVLGASLSLEPFGQLDHLDILKPDAGVDLALDDGFGDIHATSDGSIVAWRHAIVRSELVDLDLAELADVTDAFTLESVEVRGDSAVLQVYDTREGLVEQRSNALDGKVACFRLLQDKY</sequence>
<comment type="caution">
    <text evidence="1">The sequence shown here is derived from an EMBL/GenBank/DDBJ whole genome shotgun (WGS) entry which is preliminary data.</text>
</comment>
<dbReference type="AlphaFoldDB" id="A0A5N6KTR1"/>
<gene>
    <name evidence="1" type="ORF">FH972_022761</name>
</gene>
<evidence type="ECO:0000313" key="2">
    <source>
        <dbReference type="Proteomes" id="UP000327013"/>
    </source>
</evidence>